<sequence length="263" mass="28035">MTPFSVHAPSATISAFRGGEGSPLLLLMGVAGHHAAWGPRFVERLMEQHDVVVYDHRGIGESSRVDEPFTEDDLVDDALAVMDAAGWDDAHLVGFSMGGAIAQTLVLRQPERARTLTLIGTWGDTDDVWGDQIGSLAEAGQAPDRETALRMMFEGNVSAGFAHEPGRFDEFAEAAASVKVPTPVVLHQMGAVGGHDVRDRLGEIDVPTLVVHGENDGIIRFAAGQRLAEGIPGARFEPMLGRGHHVAWEAGDQVADLVLAHTG</sequence>
<dbReference type="Gene3D" id="3.40.50.1820">
    <property type="entry name" value="alpha/beta hydrolase"/>
    <property type="match status" value="1"/>
</dbReference>
<evidence type="ECO:0000313" key="2">
    <source>
        <dbReference type="EMBL" id="TXL62307.1"/>
    </source>
</evidence>
<reference evidence="2 3" key="1">
    <citation type="submission" date="2019-06" db="EMBL/GenBank/DDBJ databases">
        <title>Aeromicrobium sp. nov., isolated from a maize field.</title>
        <authorList>
            <person name="Lin S.-Y."/>
            <person name="Tsai C.-F."/>
            <person name="Young C.-C."/>
        </authorList>
    </citation>
    <scope>NUCLEOTIDE SEQUENCE [LARGE SCALE GENOMIC DNA]</scope>
    <source>
        <strain evidence="2 3">CC-CFT486</strain>
    </source>
</reference>
<proteinExistence type="predicted"/>
<accession>A0A5C8NMK0</accession>
<dbReference type="SUPFAM" id="SSF53474">
    <property type="entry name" value="alpha/beta-Hydrolases"/>
    <property type="match status" value="1"/>
</dbReference>
<organism evidence="2 3">
    <name type="scientific">Aeromicrobium terrae</name>
    <dbReference type="NCBI Taxonomy" id="2498846"/>
    <lineage>
        <taxon>Bacteria</taxon>
        <taxon>Bacillati</taxon>
        <taxon>Actinomycetota</taxon>
        <taxon>Actinomycetes</taxon>
        <taxon>Propionibacteriales</taxon>
        <taxon>Nocardioidaceae</taxon>
        <taxon>Aeromicrobium</taxon>
    </lineage>
</organism>
<name>A0A5C8NMK0_9ACTN</name>
<dbReference type="InterPro" id="IPR029058">
    <property type="entry name" value="AB_hydrolase_fold"/>
</dbReference>
<dbReference type="PANTHER" id="PTHR43433:SF5">
    <property type="entry name" value="AB HYDROLASE-1 DOMAIN-CONTAINING PROTEIN"/>
    <property type="match status" value="1"/>
</dbReference>
<keyword evidence="2" id="KW-0378">Hydrolase</keyword>
<dbReference type="Proteomes" id="UP000321571">
    <property type="component" value="Unassembled WGS sequence"/>
</dbReference>
<dbReference type="InterPro" id="IPR000073">
    <property type="entry name" value="AB_hydrolase_1"/>
</dbReference>
<feature type="domain" description="AB hydrolase-1" evidence="1">
    <location>
        <begin position="23"/>
        <end position="249"/>
    </location>
</feature>
<dbReference type="GO" id="GO:0004806">
    <property type="term" value="F:triacylglycerol lipase activity"/>
    <property type="evidence" value="ECO:0007669"/>
    <property type="project" value="TreeGrafter"/>
</dbReference>
<dbReference type="PRINTS" id="PR00111">
    <property type="entry name" value="ABHYDROLASE"/>
</dbReference>
<dbReference type="AlphaFoldDB" id="A0A5C8NMK0"/>
<evidence type="ECO:0000313" key="3">
    <source>
        <dbReference type="Proteomes" id="UP000321571"/>
    </source>
</evidence>
<dbReference type="OrthoDB" id="8680283at2"/>
<dbReference type="RefSeq" id="WP_147684860.1">
    <property type="nucleotide sequence ID" value="NZ_VDUX01000002.1"/>
</dbReference>
<dbReference type="GO" id="GO:0046503">
    <property type="term" value="P:glycerolipid catabolic process"/>
    <property type="evidence" value="ECO:0007669"/>
    <property type="project" value="TreeGrafter"/>
</dbReference>
<protein>
    <submittedName>
        <fullName evidence="2">Alpha/beta fold hydrolase</fullName>
    </submittedName>
</protein>
<gene>
    <name evidence="2" type="ORF">FHP06_06325</name>
</gene>
<comment type="caution">
    <text evidence="2">The sequence shown here is derived from an EMBL/GenBank/DDBJ whole genome shotgun (WGS) entry which is preliminary data.</text>
</comment>
<dbReference type="InterPro" id="IPR050471">
    <property type="entry name" value="AB_hydrolase"/>
</dbReference>
<dbReference type="Pfam" id="PF00561">
    <property type="entry name" value="Abhydrolase_1"/>
    <property type="match status" value="1"/>
</dbReference>
<dbReference type="PANTHER" id="PTHR43433">
    <property type="entry name" value="HYDROLASE, ALPHA/BETA FOLD FAMILY PROTEIN"/>
    <property type="match status" value="1"/>
</dbReference>
<dbReference type="EMBL" id="VDUX01000002">
    <property type="protein sequence ID" value="TXL62307.1"/>
    <property type="molecule type" value="Genomic_DNA"/>
</dbReference>
<keyword evidence="3" id="KW-1185">Reference proteome</keyword>
<evidence type="ECO:0000259" key="1">
    <source>
        <dbReference type="Pfam" id="PF00561"/>
    </source>
</evidence>